<dbReference type="Proteomes" id="UP000277858">
    <property type="component" value="Chromosome"/>
</dbReference>
<name>A0A3S4URX4_9ACTN</name>
<evidence type="ECO:0000313" key="2">
    <source>
        <dbReference type="EMBL" id="VEI03750.1"/>
    </source>
</evidence>
<keyword evidence="3" id="KW-1185">Reference proteome</keyword>
<dbReference type="AlphaFoldDB" id="A0A3S4URX4"/>
<gene>
    <name evidence="2" type="ORF">NCTC13652_01963</name>
</gene>
<dbReference type="EMBL" id="LR134473">
    <property type="protein sequence ID" value="VEI03750.1"/>
    <property type="molecule type" value="Genomic_DNA"/>
</dbReference>
<evidence type="ECO:0000313" key="3">
    <source>
        <dbReference type="Proteomes" id="UP000277858"/>
    </source>
</evidence>
<evidence type="ECO:0000256" key="1">
    <source>
        <dbReference type="SAM" id="Phobius"/>
    </source>
</evidence>
<organism evidence="2 3">
    <name type="scientific">Acidipropionibacterium jensenii</name>
    <dbReference type="NCBI Taxonomy" id="1749"/>
    <lineage>
        <taxon>Bacteria</taxon>
        <taxon>Bacillati</taxon>
        <taxon>Actinomycetota</taxon>
        <taxon>Actinomycetes</taxon>
        <taxon>Propionibacteriales</taxon>
        <taxon>Propionibacteriaceae</taxon>
        <taxon>Acidipropionibacterium</taxon>
    </lineage>
</organism>
<accession>A0A3S4URX4</accession>
<proteinExistence type="predicted"/>
<protein>
    <submittedName>
        <fullName evidence="2">Uncharacterized protein</fullName>
    </submittedName>
</protein>
<keyword evidence="1" id="KW-0812">Transmembrane</keyword>
<keyword evidence="1" id="KW-1133">Transmembrane helix</keyword>
<keyword evidence="1" id="KW-0472">Membrane</keyword>
<feature type="transmembrane region" description="Helical" evidence="1">
    <location>
        <begin position="24"/>
        <end position="44"/>
    </location>
</feature>
<reference evidence="2 3" key="1">
    <citation type="submission" date="2018-12" db="EMBL/GenBank/DDBJ databases">
        <authorList>
            <consortium name="Pathogen Informatics"/>
        </authorList>
    </citation>
    <scope>NUCLEOTIDE SEQUENCE [LARGE SCALE GENOMIC DNA]</scope>
    <source>
        <strain evidence="2 3">NCTC13652</strain>
    </source>
</reference>
<sequence>MQVGRRGGRWQLCENDAMTWADPGAWYIGAAYLVALVALGVLVWSATRQWRSRRVSWRLDGRSWLVDGRSRPVPDDRGRTTSSGMARRAELSLTNTGTGTAFGLETIRCVGDGSAPQRFAEVPVLRPGESVRIVMDLADERAWQRCWIRPRCRPSHRRFDSSRRRFARIRVARALARTSQRVPAGTL</sequence>